<dbReference type="Gene3D" id="3.40.630.30">
    <property type="match status" value="1"/>
</dbReference>
<evidence type="ECO:0000256" key="2">
    <source>
        <dbReference type="ARBA" id="ARBA00022679"/>
    </source>
</evidence>
<comment type="similarity">
    <text evidence="1">Belongs to the acetyltransferase family. GNAT subfamily.</text>
</comment>
<evidence type="ECO:0000313" key="5">
    <source>
        <dbReference type="EMBL" id="LAA08679.1"/>
    </source>
</evidence>
<accession>A0A2L2YKP8</accession>
<evidence type="ECO:0000256" key="3">
    <source>
        <dbReference type="ARBA" id="ARBA00023315"/>
    </source>
</evidence>
<sequence length="197" mass="22863">MKQNSKTKIIGKKVILVPYKKIHVEKYHRWMQNEELLELTASEPLTLEQEYEMQISWLEDEDKCTFIVLDKSILDHTGDEIASMIGDVNLYLNNDGCDKEAEIEVMIADIKHRSMGKGKESLLFMLRYGIDTLGITKLVAKIKMKNEKSLNLFKNIGFIQTGESIFFQEIELTCHVTNNWKKGLNEQTDAYQIEEIK</sequence>
<dbReference type="InterPro" id="IPR016181">
    <property type="entry name" value="Acyl_CoA_acyltransferase"/>
</dbReference>
<dbReference type="AlphaFoldDB" id="A0A2L2YKP8"/>
<dbReference type="SUPFAM" id="SSF55729">
    <property type="entry name" value="Acyl-CoA N-acyltransferases (Nat)"/>
    <property type="match status" value="1"/>
</dbReference>
<keyword evidence="2 5" id="KW-0808">Transferase</keyword>
<dbReference type="InterPro" id="IPR000182">
    <property type="entry name" value="GNAT_dom"/>
</dbReference>
<keyword evidence="3" id="KW-0012">Acyltransferase</keyword>
<evidence type="ECO:0000256" key="1">
    <source>
        <dbReference type="ARBA" id="ARBA00009342"/>
    </source>
</evidence>
<feature type="domain" description="N-acetyltransferase" evidence="4">
    <location>
        <begin position="14"/>
        <end position="158"/>
    </location>
</feature>
<dbReference type="PANTHER" id="PTHR13256:SF16">
    <property type="entry name" value="ALPHA_BETA-TUBULIN-N-ACETYLTRANSFERASE 9"/>
    <property type="match status" value="1"/>
</dbReference>
<protein>
    <submittedName>
        <fullName evidence="5">N-acetyltransferase 9-like protein</fullName>
    </submittedName>
</protein>
<evidence type="ECO:0000259" key="4">
    <source>
        <dbReference type="Pfam" id="PF13302"/>
    </source>
</evidence>
<dbReference type="PANTHER" id="PTHR13256">
    <property type="entry name" value="N-ACETYLTRANSFERASE 9"/>
    <property type="match status" value="1"/>
</dbReference>
<reference evidence="5" key="1">
    <citation type="journal article" date="2016" name="Mol. Ecol. Resour.">
        <title>Evaluation of the impact of RNA preservation methods of spiders for de novo transcriptome assembly.</title>
        <authorList>
            <person name="Kono N."/>
            <person name="Nakamura H."/>
            <person name="Ito Y."/>
            <person name="Tomita M."/>
            <person name="Arakawa K."/>
        </authorList>
    </citation>
    <scope>NUCLEOTIDE SEQUENCE</scope>
    <source>
        <tissue evidence="5">Whole body</tissue>
    </source>
</reference>
<name>A0A2L2YKP8_PARTP</name>
<organism evidence="5">
    <name type="scientific">Parasteatoda tepidariorum</name>
    <name type="common">Common house spider</name>
    <name type="synonym">Achaearanea tepidariorum</name>
    <dbReference type="NCBI Taxonomy" id="114398"/>
    <lineage>
        <taxon>Eukaryota</taxon>
        <taxon>Metazoa</taxon>
        <taxon>Ecdysozoa</taxon>
        <taxon>Arthropoda</taxon>
        <taxon>Chelicerata</taxon>
        <taxon>Arachnida</taxon>
        <taxon>Araneae</taxon>
        <taxon>Araneomorphae</taxon>
        <taxon>Entelegynae</taxon>
        <taxon>Araneoidea</taxon>
        <taxon>Theridiidae</taxon>
        <taxon>Parasteatoda</taxon>
    </lineage>
</organism>
<dbReference type="InterPro" id="IPR039135">
    <property type="entry name" value="NAT9-like"/>
</dbReference>
<proteinExistence type="evidence at transcript level"/>
<dbReference type="EMBL" id="IAAA01037534">
    <property type="protein sequence ID" value="LAA08679.1"/>
    <property type="molecule type" value="mRNA"/>
</dbReference>
<dbReference type="OrthoDB" id="5043642at2759"/>
<dbReference type="GO" id="GO:0008080">
    <property type="term" value="F:N-acetyltransferase activity"/>
    <property type="evidence" value="ECO:0007669"/>
    <property type="project" value="InterPro"/>
</dbReference>
<dbReference type="Pfam" id="PF13302">
    <property type="entry name" value="Acetyltransf_3"/>
    <property type="match status" value="1"/>
</dbReference>